<gene>
    <name evidence="1" type="ORF">A3C72_02970</name>
</gene>
<evidence type="ECO:0000313" key="1">
    <source>
        <dbReference type="EMBL" id="OHA24071.1"/>
    </source>
</evidence>
<reference evidence="1 2" key="1">
    <citation type="journal article" date="2016" name="Nat. Commun.">
        <title>Thousands of microbial genomes shed light on interconnected biogeochemical processes in an aquifer system.</title>
        <authorList>
            <person name="Anantharaman K."/>
            <person name="Brown C.T."/>
            <person name="Hug L.A."/>
            <person name="Sharon I."/>
            <person name="Castelle C.J."/>
            <person name="Probst A.J."/>
            <person name="Thomas B.C."/>
            <person name="Singh A."/>
            <person name="Wilkins M.J."/>
            <person name="Karaoz U."/>
            <person name="Brodie E.L."/>
            <person name="Williams K.H."/>
            <person name="Hubbard S.S."/>
            <person name="Banfield J.F."/>
        </authorList>
    </citation>
    <scope>NUCLEOTIDE SEQUENCE [LARGE SCALE GENOMIC DNA]</scope>
</reference>
<name>A0A1G2MM25_9BACT</name>
<comment type="caution">
    <text evidence="1">The sequence shown here is derived from an EMBL/GenBank/DDBJ whole genome shotgun (WGS) entry which is preliminary data.</text>
</comment>
<protein>
    <submittedName>
        <fullName evidence="1">Uncharacterized protein</fullName>
    </submittedName>
</protein>
<dbReference type="EMBL" id="MHRK01000019">
    <property type="protein sequence ID" value="OHA24071.1"/>
    <property type="molecule type" value="Genomic_DNA"/>
</dbReference>
<accession>A0A1G2MM25</accession>
<sequence length="87" mass="10009">MFHLSDFLAKYKNLGLSERLSKEAFVYGVNEVLGKQFLKKEDVSIKNKIAYIKIPSLLKSEILVKKEGIFLKAKEMAGQTFQIEDIR</sequence>
<dbReference type="Proteomes" id="UP000177130">
    <property type="component" value="Unassembled WGS sequence"/>
</dbReference>
<evidence type="ECO:0000313" key="2">
    <source>
        <dbReference type="Proteomes" id="UP000177130"/>
    </source>
</evidence>
<dbReference type="STRING" id="1802306.A3C72_02970"/>
<dbReference type="AlphaFoldDB" id="A0A1G2MM25"/>
<proteinExistence type="predicted"/>
<organism evidence="1 2">
    <name type="scientific">Candidatus Taylorbacteria bacterium RIFCSPHIGHO2_02_FULL_43_32b</name>
    <dbReference type="NCBI Taxonomy" id="1802306"/>
    <lineage>
        <taxon>Bacteria</taxon>
        <taxon>Candidatus Tayloriibacteriota</taxon>
    </lineage>
</organism>